<proteinExistence type="predicted"/>
<gene>
    <name evidence="1" type="ORF">F0919_07405</name>
</gene>
<evidence type="ECO:0000313" key="2">
    <source>
        <dbReference type="Proteomes" id="UP000323632"/>
    </source>
</evidence>
<accession>A0A5M6CHH7</accession>
<sequence>MDNQTQMKEATNKIHIDASVKIGNYDMKFKATGYKSEHESLFSVIIYDRLYELSGKANNNNIFEWKFTNENLLPEDLANVIGKEIEKFKDEPSFAG</sequence>
<comment type="caution">
    <text evidence="1">The sequence shown here is derived from an EMBL/GenBank/DDBJ whole genome shotgun (WGS) entry which is preliminary data.</text>
</comment>
<dbReference type="Proteomes" id="UP000323632">
    <property type="component" value="Unassembled WGS sequence"/>
</dbReference>
<protein>
    <submittedName>
        <fullName evidence="1">Uncharacterized protein</fullName>
    </submittedName>
</protein>
<organism evidence="1 2">
    <name type="scientific">Taibaiella lutea</name>
    <dbReference type="NCBI Taxonomy" id="2608001"/>
    <lineage>
        <taxon>Bacteria</taxon>
        <taxon>Pseudomonadati</taxon>
        <taxon>Bacteroidota</taxon>
        <taxon>Chitinophagia</taxon>
        <taxon>Chitinophagales</taxon>
        <taxon>Chitinophagaceae</taxon>
        <taxon>Taibaiella</taxon>
    </lineage>
</organism>
<dbReference type="RefSeq" id="WP_150032124.1">
    <property type="nucleotide sequence ID" value="NZ_VWSH01000002.1"/>
</dbReference>
<reference evidence="1 2" key="1">
    <citation type="submission" date="2019-09" db="EMBL/GenBank/DDBJ databases">
        <title>Genome sequence and assembly of Taibaiella sp.</title>
        <authorList>
            <person name="Chhetri G."/>
        </authorList>
    </citation>
    <scope>NUCLEOTIDE SEQUENCE [LARGE SCALE GENOMIC DNA]</scope>
    <source>
        <strain evidence="1 2">KVB11</strain>
    </source>
</reference>
<name>A0A5M6CHH7_9BACT</name>
<evidence type="ECO:0000313" key="1">
    <source>
        <dbReference type="EMBL" id="KAA5534443.1"/>
    </source>
</evidence>
<dbReference type="AlphaFoldDB" id="A0A5M6CHH7"/>
<keyword evidence="2" id="KW-1185">Reference proteome</keyword>
<dbReference type="EMBL" id="VWSH01000002">
    <property type="protein sequence ID" value="KAA5534443.1"/>
    <property type="molecule type" value="Genomic_DNA"/>
</dbReference>